<dbReference type="Pfam" id="PF09997">
    <property type="entry name" value="DUF2238"/>
    <property type="match status" value="1"/>
</dbReference>
<feature type="transmembrane region" description="Helical" evidence="1">
    <location>
        <begin position="40"/>
        <end position="58"/>
    </location>
</feature>
<feature type="transmembrane region" description="Helical" evidence="1">
    <location>
        <begin position="127"/>
        <end position="147"/>
    </location>
</feature>
<feature type="transmembrane region" description="Helical" evidence="1">
    <location>
        <begin position="99"/>
        <end position="115"/>
    </location>
</feature>
<feature type="transmembrane region" description="Helical" evidence="1">
    <location>
        <begin position="7"/>
        <end position="28"/>
    </location>
</feature>
<evidence type="ECO:0000256" key="1">
    <source>
        <dbReference type="SAM" id="Phobius"/>
    </source>
</evidence>
<organism evidence="2 3">
    <name type="scientific">Acholeplasma hippikon</name>
    <dbReference type="NCBI Taxonomy" id="264636"/>
    <lineage>
        <taxon>Bacteria</taxon>
        <taxon>Bacillati</taxon>
        <taxon>Mycoplasmatota</taxon>
        <taxon>Mollicutes</taxon>
        <taxon>Acholeplasmatales</taxon>
        <taxon>Acholeplasmataceae</taxon>
        <taxon>Acholeplasma</taxon>
    </lineage>
</organism>
<dbReference type="EMBL" id="LR215050">
    <property type="protein sequence ID" value="VEU83013.1"/>
    <property type="molecule type" value="Genomic_DNA"/>
</dbReference>
<evidence type="ECO:0000313" key="2">
    <source>
        <dbReference type="EMBL" id="VEU83013.1"/>
    </source>
</evidence>
<dbReference type="STRING" id="1408416.GCA_000702765_01210"/>
<reference evidence="2 3" key="1">
    <citation type="submission" date="2019-01" db="EMBL/GenBank/DDBJ databases">
        <authorList>
            <consortium name="Pathogen Informatics"/>
        </authorList>
    </citation>
    <scope>NUCLEOTIDE SEQUENCE [LARGE SCALE GENOMIC DNA]</scope>
    <source>
        <strain evidence="2 3">NCTC10172</strain>
    </source>
</reference>
<proteinExistence type="predicted"/>
<feature type="transmembrane region" description="Helical" evidence="1">
    <location>
        <begin position="182"/>
        <end position="199"/>
    </location>
</feature>
<dbReference type="RefSeq" id="WP_035369898.1">
    <property type="nucleotide sequence ID" value="NZ_LR215050.1"/>
</dbReference>
<evidence type="ECO:0000313" key="3">
    <source>
        <dbReference type="Proteomes" id="UP000290909"/>
    </source>
</evidence>
<keyword evidence="1" id="KW-0812">Transmembrane</keyword>
<feature type="transmembrane region" description="Helical" evidence="1">
    <location>
        <begin position="65"/>
        <end position="87"/>
    </location>
</feature>
<dbReference type="KEGG" id="ahk:NCTC10172_01060"/>
<dbReference type="Proteomes" id="UP000290909">
    <property type="component" value="Chromosome"/>
</dbReference>
<gene>
    <name evidence="2" type="ORF">NCTC10172_01060</name>
</gene>
<sequence length="214" mass="24448">MKKKSINYWISFVILVAMILTTSILSIIVLITKNDPNERLGSHIATILISVVLILMLNNKRINEFILTYAVIYVFIALFLGASLNLYNTVSFIHYDKFVHVYFGYTATFVGLLIMSKLTKMSEQNRLFIILFIFSFSLMTAAVWEFIEFTGDKLFDTVTQGPAFYTYDGRKIIDVGETMFDMISNTVGTIIFILQYVFLKEKAITKSMIASALK</sequence>
<keyword evidence="1" id="KW-0472">Membrane</keyword>
<accession>A0A449BKV0</accession>
<keyword evidence="1" id="KW-1133">Transmembrane helix</keyword>
<keyword evidence="3" id="KW-1185">Reference proteome</keyword>
<name>A0A449BKV0_9MOLU</name>
<dbReference type="AlphaFoldDB" id="A0A449BKV0"/>
<protein>
    <submittedName>
        <fullName evidence="2">Predicted membrane protein</fullName>
    </submittedName>
</protein>
<dbReference type="InterPro" id="IPR014509">
    <property type="entry name" value="YjdF-like"/>
</dbReference>